<dbReference type="STRING" id="246437.L9KL40"/>
<evidence type="ECO:0000256" key="10">
    <source>
        <dbReference type="SAM" id="Coils"/>
    </source>
</evidence>
<keyword evidence="5" id="KW-0496">Mitochondrion</keyword>
<dbReference type="Gene3D" id="1.10.287.10">
    <property type="entry name" value="S15/NS1, RNA-binding"/>
    <property type="match status" value="1"/>
</dbReference>
<evidence type="ECO:0000313" key="11">
    <source>
        <dbReference type="EMBL" id="ELW63209.1"/>
    </source>
</evidence>
<dbReference type="InterPro" id="IPR009068">
    <property type="entry name" value="uS15_NS1_RNA-bd_sf"/>
</dbReference>
<reference evidence="12" key="1">
    <citation type="submission" date="2012-07" db="EMBL/GenBank/DDBJ databases">
        <title>Genome of the Chinese tree shrew, a rising model animal genetically related to primates.</title>
        <authorList>
            <person name="Zhang G."/>
            <person name="Fan Y."/>
            <person name="Yao Y."/>
            <person name="Huang Z."/>
        </authorList>
    </citation>
    <scope>NUCLEOTIDE SEQUENCE [LARGE SCALE GENOMIC DNA]</scope>
</reference>
<dbReference type="GO" id="GO:0003735">
    <property type="term" value="F:structural constituent of ribosome"/>
    <property type="evidence" value="ECO:0007669"/>
    <property type="project" value="InterPro"/>
</dbReference>
<dbReference type="EMBL" id="KB320791">
    <property type="protein sequence ID" value="ELW63209.1"/>
    <property type="molecule type" value="Genomic_DNA"/>
</dbReference>
<dbReference type="PANTHER" id="PTHR46685:SF1">
    <property type="entry name" value="SMALL RIBOSOMAL SUBUNIT PROTEIN US15M"/>
    <property type="match status" value="1"/>
</dbReference>
<sequence length="113" mass="13065">MLSRNQSGPAKTMNGLPPSMLLKDYQNVPGIEKDDDVVKRLLSLEMANQKEKLKIQQEQLMNKVVANPEDTSSLDAGIVALTIKIRNYEKHMQKHRKDEAHKHYLLMRIDQRK</sequence>
<proteinExistence type="inferred from homology"/>
<dbReference type="SUPFAM" id="SSF47060">
    <property type="entry name" value="S15/NS1 RNA-binding domain"/>
    <property type="match status" value="1"/>
</dbReference>
<accession>L9KL40</accession>
<gene>
    <name evidence="11" type="ORF">TREES_T100010791</name>
</gene>
<name>L9KL40_TUPCH</name>
<comment type="similarity">
    <text evidence="2 9">Belongs to the universal ribosomal protein uS15 family.</text>
</comment>
<dbReference type="PANTHER" id="PTHR46685">
    <property type="entry name" value="28S RIBOSOMAL PROTEIN S15, MITOCHONDRIAL"/>
    <property type="match status" value="1"/>
</dbReference>
<dbReference type="InterPro" id="IPR052137">
    <property type="entry name" value="uS15_ribosomal"/>
</dbReference>
<keyword evidence="10" id="KW-0175">Coiled coil</keyword>
<dbReference type="InParanoid" id="L9KL40"/>
<keyword evidence="12" id="KW-1185">Reference proteome</keyword>
<evidence type="ECO:0000256" key="5">
    <source>
        <dbReference type="ARBA" id="ARBA00023128"/>
    </source>
</evidence>
<dbReference type="InterPro" id="IPR000589">
    <property type="entry name" value="Ribosomal_uS15"/>
</dbReference>
<reference evidence="12" key="2">
    <citation type="journal article" date="2013" name="Nat. Commun.">
        <title>Genome of the Chinese tree shrew.</title>
        <authorList>
            <person name="Fan Y."/>
            <person name="Huang Z.Y."/>
            <person name="Cao C.C."/>
            <person name="Chen C.S."/>
            <person name="Chen Y.X."/>
            <person name="Fan D.D."/>
            <person name="He J."/>
            <person name="Hou H.L."/>
            <person name="Hu L."/>
            <person name="Hu X.T."/>
            <person name="Jiang X.T."/>
            <person name="Lai R."/>
            <person name="Lang Y.S."/>
            <person name="Liang B."/>
            <person name="Liao S.G."/>
            <person name="Mu D."/>
            <person name="Ma Y.Y."/>
            <person name="Niu Y.Y."/>
            <person name="Sun X.Q."/>
            <person name="Xia J.Q."/>
            <person name="Xiao J."/>
            <person name="Xiong Z.Q."/>
            <person name="Xu L."/>
            <person name="Yang L."/>
            <person name="Zhang Y."/>
            <person name="Zhao W."/>
            <person name="Zhao X.D."/>
            <person name="Zheng Y.T."/>
            <person name="Zhou J.M."/>
            <person name="Zhu Y.B."/>
            <person name="Zhang G.J."/>
            <person name="Wang J."/>
            <person name="Yao Y.G."/>
        </authorList>
    </citation>
    <scope>NUCLEOTIDE SEQUENCE [LARGE SCALE GENOMIC DNA]</scope>
</reference>
<evidence type="ECO:0000256" key="8">
    <source>
        <dbReference type="ARBA" id="ARBA00035528"/>
    </source>
</evidence>
<keyword evidence="6 9" id="KW-0687">Ribonucleoprotein</keyword>
<keyword evidence="4 9" id="KW-0689">Ribosomal protein</keyword>
<dbReference type="Pfam" id="PF00312">
    <property type="entry name" value="Ribosomal_S15"/>
    <property type="match status" value="1"/>
</dbReference>
<evidence type="ECO:0000313" key="12">
    <source>
        <dbReference type="Proteomes" id="UP000011518"/>
    </source>
</evidence>
<dbReference type="GO" id="GO:0005763">
    <property type="term" value="C:mitochondrial small ribosomal subunit"/>
    <property type="evidence" value="ECO:0007669"/>
    <property type="project" value="TreeGrafter"/>
</dbReference>
<evidence type="ECO:0000256" key="4">
    <source>
        <dbReference type="ARBA" id="ARBA00022980"/>
    </source>
</evidence>
<evidence type="ECO:0000256" key="1">
    <source>
        <dbReference type="ARBA" id="ARBA00004173"/>
    </source>
</evidence>
<keyword evidence="3" id="KW-0809">Transit peptide</keyword>
<evidence type="ECO:0000256" key="6">
    <source>
        <dbReference type="ARBA" id="ARBA00023274"/>
    </source>
</evidence>
<evidence type="ECO:0000256" key="9">
    <source>
        <dbReference type="RuleBase" id="RU003919"/>
    </source>
</evidence>
<evidence type="ECO:0000256" key="7">
    <source>
        <dbReference type="ARBA" id="ARBA00035249"/>
    </source>
</evidence>
<dbReference type="AlphaFoldDB" id="L9KL40"/>
<dbReference type="GO" id="GO:0032543">
    <property type="term" value="P:mitochondrial translation"/>
    <property type="evidence" value="ECO:0007669"/>
    <property type="project" value="TreeGrafter"/>
</dbReference>
<dbReference type="Proteomes" id="UP000011518">
    <property type="component" value="Unassembled WGS sequence"/>
</dbReference>
<feature type="coiled-coil region" evidence="10">
    <location>
        <begin position="39"/>
        <end position="98"/>
    </location>
</feature>
<evidence type="ECO:0000256" key="3">
    <source>
        <dbReference type="ARBA" id="ARBA00022946"/>
    </source>
</evidence>
<comment type="subcellular location">
    <subcellularLocation>
        <location evidence="1">Mitochondrion</location>
    </subcellularLocation>
</comment>
<dbReference type="GO" id="GO:0003723">
    <property type="term" value="F:RNA binding"/>
    <property type="evidence" value="ECO:0007669"/>
    <property type="project" value="TreeGrafter"/>
</dbReference>
<protein>
    <recommendedName>
        <fullName evidence="7">Small ribosomal subunit protein uS15m</fullName>
    </recommendedName>
    <alternativeName>
        <fullName evidence="8">28S ribosomal protein S15, mitochondrial</fullName>
    </alternativeName>
</protein>
<evidence type="ECO:0000256" key="2">
    <source>
        <dbReference type="ARBA" id="ARBA00008434"/>
    </source>
</evidence>
<organism evidence="11 12">
    <name type="scientific">Tupaia chinensis</name>
    <name type="common">Chinese tree shrew</name>
    <name type="synonym">Tupaia belangeri chinensis</name>
    <dbReference type="NCBI Taxonomy" id="246437"/>
    <lineage>
        <taxon>Eukaryota</taxon>
        <taxon>Metazoa</taxon>
        <taxon>Chordata</taxon>
        <taxon>Craniata</taxon>
        <taxon>Vertebrata</taxon>
        <taxon>Euteleostomi</taxon>
        <taxon>Mammalia</taxon>
        <taxon>Eutheria</taxon>
        <taxon>Euarchontoglires</taxon>
        <taxon>Scandentia</taxon>
        <taxon>Tupaiidae</taxon>
        <taxon>Tupaia</taxon>
    </lineage>
</organism>